<dbReference type="RefSeq" id="WP_165638072.1">
    <property type="nucleotide sequence ID" value="NZ_JAVJPO010000004.1"/>
</dbReference>
<dbReference type="AlphaFoldDB" id="A0A9E5JNY0"/>
<accession>A0A9E5JNY0</accession>
<evidence type="ECO:0000313" key="3">
    <source>
        <dbReference type="Proteomes" id="UP000818266"/>
    </source>
</evidence>
<dbReference type="EMBL" id="VIKT02000009">
    <property type="protein sequence ID" value="NHF62970.1"/>
    <property type="molecule type" value="Genomic_DNA"/>
</dbReference>
<comment type="caution">
    <text evidence="2">The sequence shown here is derived from an EMBL/GenBank/DDBJ whole genome shotgun (WGS) entry which is preliminary data.</text>
</comment>
<dbReference type="InterPro" id="IPR002931">
    <property type="entry name" value="Transglutaminase-like"/>
</dbReference>
<gene>
    <name evidence="2" type="ORF">FK219_006920</name>
</gene>
<dbReference type="PANTHER" id="PTHR33490:SF12">
    <property type="entry name" value="BLL5557 PROTEIN"/>
    <property type="match status" value="1"/>
</dbReference>
<evidence type="ECO:0000259" key="1">
    <source>
        <dbReference type="SMART" id="SM00460"/>
    </source>
</evidence>
<sequence length="283" mass="29420">MTIPASGPDHRAVGCSLSASVGEPTSIVLAVAVARSPGLRVVESLTVEVDGRTVEMRELEGRAGTRWHRATVPAGELEVRYGAEVEGRATPAVVVERDLVEDVRPSRYVQSDLLPGALIDAGEVAALGALDPVERVAAARVMVGELLDYSLGSSAATDGLPEVLATGKGVCRDFAHLMAGLLRATDLPARLVSVYAPELSPMDFHAVVEVAIEGRWWVVDATGLAPREGMLRIATGRDAADTAFLANDGSALTLRDLSVRAVATGGAAGQSTVDDPRALVALA</sequence>
<evidence type="ECO:0000313" key="2">
    <source>
        <dbReference type="EMBL" id="NHF62970.1"/>
    </source>
</evidence>
<dbReference type="PANTHER" id="PTHR33490">
    <property type="entry name" value="BLR5614 PROTEIN-RELATED"/>
    <property type="match status" value="1"/>
</dbReference>
<dbReference type="Proteomes" id="UP000818266">
    <property type="component" value="Unassembled WGS sequence"/>
</dbReference>
<keyword evidence="3" id="KW-1185">Reference proteome</keyword>
<name>A0A9E5JNY0_9MICO</name>
<proteinExistence type="predicted"/>
<dbReference type="Gene3D" id="2.60.40.2250">
    <property type="match status" value="1"/>
</dbReference>
<feature type="domain" description="Transglutaminase-like" evidence="1">
    <location>
        <begin position="163"/>
        <end position="223"/>
    </location>
</feature>
<dbReference type="InterPro" id="IPR038765">
    <property type="entry name" value="Papain-like_cys_pep_sf"/>
</dbReference>
<dbReference type="SMART" id="SM00460">
    <property type="entry name" value="TGc"/>
    <property type="match status" value="1"/>
</dbReference>
<reference evidence="2 3" key="1">
    <citation type="submission" date="2020-03" db="EMBL/GenBank/DDBJ databases">
        <title>Chryseoglobus sp. isolated from a deep-sea seamount.</title>
        <authorList>
            <person name="Zhang D.-C."/>
        </authorList>
    </citation>
    <scope>NUCLEOTIDE SEQUENCE [LARGE SCALE GENOMIC DNA]</scope>
    <source>
        <strain evidence="2 3">KN1116</strain>
    </source>
</reference>
<protein>
    <submittedName>
        <fullName evidence="2">Transglutaminase family protein</fullName>
    </submittedName>
</protein>
<dbReference type="Gene3D" id="3.10.620.30">
    <property type="match status" value="1"/>
</dbReference>
<dbReference type="SUPFAM" id="SSF54001">
    <property type="entry name" value="Cysteine proteinases"/>
    <property type="match status" value="1"/>
</dbReference>
<organism evidence="2 3">
    <name type="scientific">Microcella pacifica</name>
    <dbReference type="NCBI Taxonomy" id="2591847"/>
    <lineage>
        <taxon>Bacteria</taxon>
        <taxon>Bacillati</taxon>
        <taxon>Actinomycetota</taxon>
        <taxon>Actinomycetes</taxon>
        <taxon>Micrococcales</taxon>
        <taxon>Microbacteriaceae</taxon>
        <taxon>Microcella</taxon>
    </lineage>
</organism>
<dbReference type="Pfam" id="PF01841">
    <property type="entry name" value="Transglut_core"/>
    <property type="match status" value="1"/>
</dbReference>